<comment type="caution">
    <text evidence="2">The sequence shown here is derived from an EMBL/GenBank/DDBJ whole genome shotgun (WGS) entry which is preliminary data.</text>
</comment>
<keyword evidence="3" id="KW-1185">Reference proteome</keyword>
<organism evidence="2 3">
    <name type="scientific">Rubripirellula tenax</name>
    <dbReference type="NCBI Taxonomy" id="2528015"/>
    <lineage>
        <taxon>Bacteria</taxon>
        <taxon>Pseudomonadati</taxon>
        <taxon>Planctomycetota</taxon>
        <taxon>Planctomycetia</taxon>
        <taxon>Pirellulales</taxon>
        <taxon>Pirellulaceae</taxon>
        <taxon>Rubripirellula</taxon>
    </lineage>
</organism>
<proteinExistence type="predicted"/>
<dbReference type="EMBL" id="SJPW01000003">
    <property type="protein sequence ID" value="TWU56475.1"/>
    <property type="molecule type" value="Genomic_DNA"/>
</dbReference>
<name>A0A5C6F5G7_9BACT</name>
<feature type="chain" id="PRO_5022956660" description="Tetratricopeptide repeat protein" evidence="1">
    <location>
        <begin position="22"/>
        <end position="156"/>
    </location>
</feature>
<dbReference type="Proteomes" id="UP000318288">
    <property type="component" value="Unassembled WGS sequence"/>
</dbReference>
<gene>
    <name evidence="2" type="ORF">Poly51_23860</name>
</gene>
<reference evidence="2 3" key="1">
    <citation type="submission" date="2019-02" db="EMBL/GenBank/DDBJ databases">
        <title>Deep-cultivation of Planctomycetes and their phenomic and genomic characterization uncovers novel biology.</title>
        <authorList>
            <person name="Wiegand S."/>
            <person name="Jogler M."/>
            <person name="Boedeker C."/>
            <person name="Pinto D."/>
            <person name="Vollmers J."/>
            <person name="Rivas-Marin E."/>
            <person name="Kohn T."/>
            <person name="Peeters S.H."/>
            <person name="Heuer A."/>
            <person name="Rast P."/>
            <person name="Oberbeckmann S."/>
            <person name="Bunk B."/>
            <person name="Jeske O."/>
            <person name="Meyerdierks A."/>
            <person name="Storesund J.E."/>
            <person name="Kallscheuer N."/>
            <person name="Luecker S."/>
            <person name="Lage O.M."/>
            <person name="Pohl T."/>
            <person name="Merkel B.J."/>
            <person name="Hornburger P."/>
            <person name="Mueller R.-W."/>
            <person name="Bruemmer F."/>
            <person name="Labrenz M."/>
            <person name="Spormann A.M."/>
            <person name="Op Den Camp H."/>
            <person name="Overmann J."/>
            <person name="Amann R."/>
            <person name="Jetten M.S.M."/>
            <person name="Mascher T."/>
            <person name="Medema M.H."/>
            <person name="Devos D.P."/>
            <person name="Kaster A.-K."/>
            <person name="Ovreas L."/>
            <person name="Rohde M."/>
            <person name="Galperin M.Y."/>
            <person name="Jogler C."/>
        </authorList>
    </citation>
    <scope>NUCLEOTIDE SEQUENCE [LARGE SCALE GENOMIC DNA]</scope>
    <source>
        <strain evidence="2 3">Poly51</strain>
    </source>
</reference>
<accession>A0A5C6F5G7</accession>
<evidence type="ECO:0000256" key="1">
    <source>
        <dbReference type="SAM" id="SignalP"/>
    </source>
</evidence>
<protein>
    <recommendedName>
        <fullName evidence="4">Tetratricopeptide repeat protein</fullName>
    </recommendedName>
</protein>
<evidence type="ECO:0000313" key="2">
    <source>
        <dbReference type="EMBL" id="TWU56475.1"/>
    </source>
</evidence>
<evidence type="ECO:0000313" key="3">
    <source>
        <dbReference type="Proteomes" id="UP000318288"/>
    </source>
</evidence>
<dbReference type="RefSeq" id="WP_146457574.1">
    <property type="nucleotide sequence ID" value="NZ_SJPW01000003.1"/>
</dbReference>
<dbReference type="AlphaFoldDB" id="A0A5C6F5G7"/>
<feature type="signal peptide" evidence="1">
    <location>
        <begin position="1"/>
        <end position="21"/>
    </location>
</feature>
<dbReference type="OrthoDB" id="282804at2"/>
<keyword evidence="1" id="KW-0732">Signal</keyword>
<sequence length="156" mass="16858" precursor="true">MFNRIIAATAMLLITIPIAVAQTTGGISGPFGSLNFTFGQSSSQSIVGTSPSLTTLDGYPGSFMSGTIRPFVVGLTPVVGNYPVLIDRSVEATRNELTKLYRSQAALADKRLIGYLQRGEQAEAAGNMRMAKANYRRAIRLASEPLRSELMSRLRK</sequence>
<evidence type="ECO:0008006" key="4">
    <source>
        <dbReference type="Google" id="ProtNLM"/>
    </source>
</evidence>